<evidence type="ECO:0000313" key="3">
    <source>
        <dbReference type="Proteomes" id="UP000486602"/>
    </source>
</evidence>
<gene>
    <name evidence="2" type="ORF">G3O08_08585</name>
</gene>
<sequence length="535" mass="61197">MKPERSLFFKFKHPKERIFHRREYNSVKGKKSGILVMLTVLLFFSLFSVVLGKAGLDYLNYKMNDPFIKWFNIPVSNHSYRHNYAEIKKFFDENAASHEFSFSKSTGSYRALWKFYRSEGGGTILAFVQSFNFWEDKDLINSICEEDNLIYDFGDVKNLTPEKLQDGVIISINLVKDLECDIADLKTNKIMIQDGDNLPLTVLAVVKSLPNRSQVFAENRLVVTLNNYGESNVSGSSSFESNELSVYVKVNDNEARVKTEISALLKSEFGLTYGDERAAKPDLNLLSQNKVMTFYDLSENLDLSARRRISTKLAEDLYPYNAALMYDHSLLIPHESMVYGDPESKDYSTGNMFDILSFKIEDLSAISPFQDVVLEKYKMELDLSQVEAKENFGVVSFMSIFLILSLVFFAGFAILIYLFNLMKSHLEKISMNLGTFLAFGMPKEFLYKGYLRIIFRLIASATLLSLVFLTGIILAIRLTMYALHLPEFLGYMEVFTNIWLWLAIAVFGGVSFVLFRNLLKSFLSCPPGDLIYNRS</sequence>
<keyword evidence="1" id="KW-0472">Membrane</keyword>
<keyword evidence="1" id="KW-0812">Transmembrane</keyword>
<name>A0A7K3WPT3_9FLAO</name>
<evidence type="ECO:0000313" key="2">
    <source>
        <dbReference type="EMBL" id="NEN23556.1"/>
    </source>
</evidence>
<reference evidence="2 3" key="1">
    <citation type="submission" date="2020-02" db="EMBL/GenBank/DDBJ databases">
        <title>Out from the shadows clarifying the taxonomy of the family Cryomorphaceae and related taxa by utilizing the GTDB taxonomic framework.</title>
        <authorList>
            <person name="Bowman J.P."/>
        </authorList>
    </citation>
    <scope>NUCLEOTIDE SEQUENCE [LARGE SCALE GENOMIC DNA]</scope>
    <source>
        <strain evidence="2 3">QSSC 1-22</strain>
    </source>
</reference>
<protein>
    <submittedName>
        <fullName evidence="2">Uncharacterized protein</fullName>
    </submittedName>
</protein>
<proteinExistence type="predicted"/>
<evidence type="ECO:0000256" key="1">
    <source>
        <dbReference type="SAM" id="Phobius"/>
    </source>
</evidence>
<feature type="transmembrane region" description="Helical" evidence="1">
    <location>
        <begin position="392"/>
        <end position="419"/>
    </location>
</feature>
<dbReference type="Proteomes" id="UP000486602">
    <property type="component" value="Unassembled WGS sequence"/>
</dbReference>
<dbReference type="EMBL" id="JAAGVY010000012">
    <property type="protein sequence ID" value="NEN23556.1"/>
    <property type="molecule type" value="Genomic_DNA"/>
</dbReference>
<feature type="transmembrane region" description="Helical" evidence="1">
    <location>
        <begin position="453"/>
        <end position="478"/>
    </location>
</feature>
<feature type="transmembrane region" description="Helical" evidence="1">
    <location>
        <begin position="498"/>
        <end position="515"/>
    </location>
</feature>
<accession>A0A7K3WPT3</accession>
<dbReference type="AlphaFoldDB" id="A0A7K3WPT3"/>
<comment type="caution">
    <text evidence="2">The sequence shown here is derived from an EMBL/GenBank/DDBJ whole genome shotgun (WGS) entry which is preliminary data.</text>
</comment>
<keyword evidence="3" id="KW-1185">Reference proteome</keyword>
<dbReference type="RefSeq" id="WP_163284902.1">
    <property type="nucleotide sequence ID" value="NZ_JAAGVY010000012.1"/>
</dbReference>
<keyword evidence="1" id="KW-1133">Transmembrane helix</keyword>
<organism evidence="2 3">
    <name type="scientific">Cryomorpha ignava</name>
    <dbReference type="NCBI Taxonomy" id="101383"/>
    <lineage>
        <taxon>Bacteria</taxon>
        <taxon>Pseudomonadati</taxon>
        <taxon>Bacteroidota</taxon>
        <taxon>Flavobacteriia</taxon>
        <taxon>Flavobacteriales</taxon>
        <taxon>Cryomorphaceae</taxon>
        <taxon>Cryomorpha</taxon>
    </lineage>
</organism>